<organism evidence="1 2">
    <name type="scientific">Streptosporangium album</name>
    <dbReference type="NCBI Taxonomy" id="47479"/>
    <lineage>
        <taxon>Bacteria</taxon>
        <taxon>Bacillati</taxon>
        <taxon>Actinomycetota</taxon>
        <taxon>Actinomycetes</taxon>
        <taxon>Streptosporangiales</taxon>
        <taxon>Streptosporangiaceae</taxon>
        <taxon>Streptosporangium</taxon>
    </lineage>
</organism>
<dbReference type="Proteomes" id="UP000534286">
    <property type="component" value="Unassembled WGS sequence"/>
</dbReference>
<dbReference type="RefSeq" id="WP_246468398.1">
    <property type="nucleotide sequence ID" value="NZ_BAABEK010000056.1"/>
</dbReference>
<evidence type="ECO:0000313" key="2">
    <source>
        <dbReference type="Proteomes" id="UP000534286"/>
    </source>
</evidence>
<reference evidence="1 2" key="1">
    <citation type="submission" date="2020-08" db="EMBL/GenBank/DDBJ databases">
        <title>Sequencing the genomes of 1000 actinobacteria strains.</title>
        <authorList>
            <person name="Klenk H.-P."/>
        </authorList>
    </citation>
    <scope>NUCLEOTIDE SEQUENCE [LARGE SCALE GENOMIC DNA]</scope>
    <source>
        <strain evidence="1 2">DSM 43023</strain>
    </source>
</reference>
<gene>
    <name evidence="1" type="ORF">FHR32_007686</name>
</gene>
<dbReference type="EMBL" id="JACHJU010000005">
    <property type="protein sequence ID" value="MBB4943286.1"/>
    <property type="molecule type" value="Genomic_DNA"/>
</dbReference>
<comment type="caution">
    <text evidence="1">The sequence shown here is derived from an EMBL/GenBank/DDBJ whole genome shotgun (WGS) entry which is preliminary data.</text>
</comment>
<proteinExistence type="predicted"/>
<keyword evidence="2" id="KW-1185">Reference proteome</keyword>
<accession>A0A7W7S5D8</accession>
<evidence type="ECO:0000313" key="1">
    <source>
        <dbReference type="EMBL" id="MBB4943286.1"/>
    </source>
</evidence>
<sequence>MKNAIDFLHAEWNNKAAGLGRHRPMSEVAWRDVISSSSGLT</sequence>
<name>A0A7W7S5D8_9ACTN</name>
<dbReference type="AlphaFoldDB" id="A0A7W7S5D8"/>
<protein>
    <submittedName>
        <fullName evidence="1">NAD(P)H-dependent FMN reductase</fullName>
    </submittedName>
</protein>